<reference evidence="4" key="1">
    <citation type="journal article" date="2015" name="Genome Announc.">
        <title>Draft Genome Sequence of Bacteroidales Strain TBC1, a Novel Isolate from a Methanogenic Wastewater Treatment System.</title>
        <authorList>
            <person name="Tourlousse D.M."/>
            <person name="Matsuura N."/>
            <person name="Sun L."/>
            <person name="Toyonaga M."/>
            <person name="Kuroda K."/>
            <person name="Ohashi A."/>
            <person name="Cruz R."/>
            <person name="Yamaguchi T."/>
            <person name="Sekiguchi Y."/>
        </authorList>
    </citation>
    <scope>NUCLEOTIDE SEQUENCE [LARGE SCALE GENOMIC DNA]</scope>
    <source>
        <strain evidence="4">TBC1</strain>
    </source>
</reference>
<dbReference type="SUPFAM" id="SSF46689">
    <property type="entry name" value="Homeodomain-like"/>
    <property type="match status" value="1"/>
</dbReference>
<evidence type="ECO:0000259" key="3">
    <source>
        <dbReference type="PROSITE" id="PS50977"/>
    </source>
</evidence>
<dbReference type="STRING" id="1678841.TBC1_112236"/>
<evidence type="ECO:0000256" key="2">
    <source>
        <dbReference type="PROSITE-ProRule" id="PRU00335"/>
    </source>
</evidence>
<dbReference type="OrthoDB" id="9789566at2"/>
<evidence type="ECO:0000256" key="1">
    <source>
        <dbReference type="ARBA" id="ARBA00023125"/>
    </source>
</evidence>
<keyword evidence="5" id="KW-1185">Reference proteome</keyword>
<protein>
    <submittedName>
        <fullName evidence="4">Transcriptional regulator, TetR family</fullName>
    </submittedName>
</protein>
<dbReference type="InterPro" id="IPR009057">
    <property type="entry name" value="Homeodomain-like_sf"/>
</dbReference>
<dbReference type="Pfam" id="PF00440">
    <property type="entry name" value="TetR_N"/>
    <property type="match status" value="1"/>
</dbReference>
<sequence length="203" mass="23180">MTDLDQNTEQLIFRAARKVFTLKGYNGARMQEIADEAGINKALLHYYFRNKDKLFEGVFGDVLKTLFPGLTNILTADLPLFEKIPLFVCQYIDILTNNPEIAGFVLYELRLNPQRLVGNMRDIGIDMNLIRSQIESEVAAGIIRPVKPEHLIANLISMTIFPFIARPVLMSVAGMDEVHYTKFIEERKRIVPETIIQSLKPIQ</sequence>
<dbReference type="PATRIC" id="fig|1678841.3.peg.2505"/>
<dbReference type="EMBL" id="DF968182">
    <property type="protein sequence ID" value="GAP44075.1"/>
    <property type="molecule type" value="Genomic_DNA"/>
</dbReference>
<dbReference type="InterPro" id="IPR050109">
    <property type="entry name" value="HTH-type_TetR-like_transc_reg"/>
</dbReference>
<dbReference type="GO" id="GO:0003677">
    <property type="term" value="F:DNA binding"/>
    <property type="evidence" value="ECO:0007669"/>
    <property type="project" value="UniProtKB-UniRule"/>
</dbReference>
<dbReference type="PANTHER" id="PTHR30328:SF54">
    <property type="entry name" value="HTH-TYPE TRANSCRIPTIONAL REPRESSOR SCO4008"/>
    <property type="match status" value="1"/>
</dbReference>
<dbReference type="Proteomes" id="UP000053091">
    <property type="component" value="Unassembled WGS sequence"/>
</dbReference>
<dbReference type="InterPro" id="IPR001647">
    <property type="entry name" value="HTH_TetR"/>
</dbReference>
<dbReference type="PROSITE" id="PS50977">
    <property type="entry name" value="HTH_TETR_2"/>
    <property type="match status" value="1"/>
</dbReference>
<name>A0A0S7BZN3_9BACT</name>
<accession>A0A0S7BZN3</accession>
<feature type="DNA-binding region" description="H-T-H motif" evidence="2">
    <location>
        <begin position="29"/>
        <end position="48"/>
    </location>
</feature>
<dbReference type="SUPFAM" id="SSF48498">
    <property type="entry name" value="Tetracyclin repressor-like, C-terminal domain"/>
    <property type="match status" value="1"/>
</dbReference>
<dbReference type="Gene3D" id="1.10.357.10">
    <property type="entry name" value="Tetracycline Repressor, domain 2"/>
    <property type="match status" value="1"/>
</dbReference>
<organism evidence="4">
    <name type="scientific">Lentimicrobium saccharophilum</name>
    <dbReference type="NCBI Taxonomy" id="1678841"/>
    <lineage>
        <taxon>Bacteria</taxon>
        <taxon>Pseudomonadati</taxon>
        <taxon>Bacteroidota</taxon>
        <taxon>Bacteroidia</taxon>
        <taxon>Bacteroidales</taxon>
        <taxon>Lentimicrobiaceae</taxon>
        <taxon>Lentimicrobium</taxon>
    </lineage>
</organism>
<evidence type="ECO:0000313" key="5">
    <source>
        <dbReference type="Proteomes" id="UP000053091"/>
    </source>
</evidence>
<dbReference type="InterPro" id="IPR036271">
    <property type="entry name" value="Tet_transcr_reg_TetR-rel_C_sf"/>
</dbReference>
<dbReference type="AlphaFoldDB" id="A0A0S7BZN3"/>
<feature type="domain" description="HTH tetR-type" evidence="3">
    <location>
        <begin position="6"/>
        <end position="66"/>
    </location>
</feature>
<proteinExistence type="predicted"/>
<evidence type="ECO:0000313" key="4">
    <source>
        <dbReference type="EMBL" id="GAP44075.1"/>
    </source>
</evidence>
<dbReference type="PRINTS" id="PR00455">
    <property type="entry name" value="HTHTETR"/>
</dbReference>
<dbReference type="PANTHER" id="PTHR30328">
    <property type="entry name" value="TRANSCRIPTIONAL REPRESSOR"/>
    <property type="match status" value="1"/>
</dbReference>
<keyword evidence="1 2" id="KW-0238">DNA-binding</keyword>
<gene>
    <name evidence="4" type="ORF">TBC1_112236</name>
</gene>